<gene>
    <name evidence="1" type="ORF">R5R35_008494</name>
</gene>
<keyword evidence="2" id="KW-1185">Reference proteome</keyword>
<evidence type="ECO:0000313" key="1">
    <source>
        <dbReference type="EMBL" id="KAK7790509.1"/>
    </source>
</evidence>
<dbReference type="Proteomes" id="UP001378592">
    <property type="component" value="Unassembled WGS sequence"/>
</dbReference>
<sequence>MYHMEFLPLRGKATRASRSRAGCTELPAQWLGRRKASYVFHTCQMLRPLQWCREVGEPRR</sequence>
<organism evidence="1 2">
    <name type="scientific">Gryllus longicercus</name>
    <dbReference type="NCBI Taxonomy" id="2509291"/>
    <lineage>
        <taxon>Eukaryota</taxon>
        <taxon>Metazoa</taxon>
        <taxon>Ecdysozoa</taxon>
        <taxon>Arthropoda</taxon>
        <taxon>Hexapoda</taxon>
        <taxon>Insecta</taxon>
        <taxon>Pterygota</taxon>
        <taxon>Neoptera</taxon>
        <taxon>Polyneoptera</taxon>
        <taxon>Orthoptera</taxon>
        <taxon>Ensifera</taxon>
        <taxon>Gryllidea</taxon>
        <taxon>Grylloidea</taxon>
        <taxon>Gryllidae</taxon>
        <taxon>Gryllinae</taxon>
        <taxon>Gryllus</taxon>
    </lineage>
</organism>
<proteinExistence type="predicted"/>
<evidence type="ECO:0000313" key="2">
    <source>
        <dbReference type="Proteomes" id="UP001378592"/>
    </source>
</evidence>
<dbReference type="EMBL" id="JAZDUA010000621">
    <property type="protein sequence ID" value="KAK7790509.1"/>
    <property type="molecule type" value="Genomic_DNA"/>
</dbReference>
<reference evidence="1 2" key="1">
    <citation type="submission" date="2024-03" db="EMBL/GenBank/DDBJ databases">
        <title>The genome assembly and annotation of the cricket Gryllus longicercus Weissman &amp; Gray.</title>
        <authorList>
            <person name="Szrajer S."/>
            <person name="Gray D."/>
            <person name="Ylla G."/>
        </authorList>
    </citation>
    <scope>NUCLEOTIDE SEQUENCE [LARGE SCALE GENOMIC DNA]</scope>
    <source>
        <strain evidence="1">DAG 2021-001</strain>
        <tissue evidence="1">Whole body minus gut</tissue>
    </source>
</reference>
<accession>A0AAN9V8Y1</accession>
<dbReference type="AlphaFoldDB" id="A0AAN9V8Y1"/>
<comment type="caution">
    <text evidence="1">The sequence shown here is derived from an EMBL/GenBank/DDBJ whole genome shotgun (WGS) entry which is preliminary data.</text>
</comment>
<protein>
    <submittedName>
        <fullName evidence="1">Uncharacterized protein</fullName>
    </submittedName>
</protein>
<name>A0AAN9V8Y1_9ORTH</name>